<organism evidence="1 2">
    <name type="scientific">Tanacetum coccineum</name>
    <dbReference type="NCBI Taxonomy" id="301880"/>
    <lineage>
        <taxon>Eukaryota</taxon>
        <taxon>Viridiplantae</taxon>
        <taxon>Streptophyta</taxon>
        <taxon>Embryophyta</taxon>
        <taxon>Tracheophyta</taxon>
        <taxon>Spermatophyta</taxon>
        <taxon>Magnoliopsida</taxon>
        <taxon>eudicotyledons</taxon>
        <taxon>Gunneridae</taxon>
        <taxon>Pentapetalae</taxon>
        <taxon>asterids</taxon>
        <taxon>campanulids</taxon>
        <taxon>Asterales</taxon>
        <taxon>Asteraceae</taxon>
        <taxon>Asteroideae</taxon>
        <taxon>Anthemideae</taxon>
        <taxon>Anthemidinae</taxon>
        <taxon>Tanacetum</taxon>
    </lineage>
</organism>
<dbReference type="PANTHER" id="PTHR33116:SF78">
    <property type="entry name" value="OS12G0587133 PROTEIN"/>
    <property type="match status" value="1"/>
</dbReference>
<proteinExistence type="predicted"/>
<accession>A0ABQ5AWX0</accession>
<dbReference type="PANTHER" id="PTHR33116">
    <property type="entry name" value="REVERSE TRANSCRIPTASE ZINC-BINDING DOMAIN-CONTAINING PROTEIN-RELATED-RELATED"/>
    <property type="match status" value="1"/>
</dbReference>
<comment type="caution">
    <text evidence="1">The sequence shown here is derived from an EMBL/GenBank/DDBJ whole genome shotgun (WGS) entry which is preliminary data.</text>
</comment>
<evidence type="ECO:0000313" key="2">
    <source>
        <dbReference type="Proteomes" id="UP001151760"/>
    </source>
</evidence>
<reference evidence="1" key="2">
    <citation type="submission" date="2022-01" db="EMBL/GenBank/DDBJ databases">
        <authorList>
            <person name="Yamashiro T."/>
            <person name="Shiraishi A."/>
            <person name="Satake H."/>
            <person name="Nakayama K."/>
        </authorList>
    </citation>
    <scope>NUCLEOTIDE SEQUENCE</scope>
</reference>
<protein>
    <submittedName>
        <fullName evidence="1">Uncharacterized protein</fullName>
    </submittedName>
</protein>
<keyword evidence="2" id="KW-1185">Reference proteome</keyword>
<name>A0ABQ5AWX0_9ASTR</name>
<reference evidence="1" key="1">
    <citation type="journal article" date="2022" name="Int. J. Mol. Sci.">
        <title>Draft Genome of Tanacetum Coccineum: Genomic Comparison of Closely Related Tanacetum-Family Plants.</title>
        <authorList>
            <person name="Yamashiro T."/>
            <person name="Shiraishi A."/>
            <person name="Nakayama K."/>
            <person name="Satake H."/>
        </authorList>
    </citation>
    <scope>NUCLEOTIDE SEQUENCE</scope>
</reference>
<dbReference type="Proteomes" id="UP001151760">
    <property type="component" value="Unassembled WGS sequence"/>
</dbReference>
<evidence type="ECO:0000313" key="1">
    <source>
        <dbReference type="EMBL" id="GJT06102.1"/>
    </source>
</evidence>
<dbReference type="EMBL" id="BQNB010012640">
    <property type="protein sequence ID" value="GJT06102.1"/>
    <property type="molecule type" value="Genomic_DNA"/>
</dbReference>
<gene>
    <name evidence="1" type="ORF">Tco_0840564</name>
</gene>
<sequence length="328" mass="37414">MGAGLKPNAKHKHFSEWSKSNVRHLIRILDCFHDASGLKINLDKSKLFGIGVSPEEVTSIARLVYCTHGSLPFIYLELPVGRSMKKIEAWNDVINKFTRRLSSWKANMLSIGGRLTLLKSVLDDEKKMVWVSWQKIMSSTKNGGLGVESIKAKNMGLMGKWKWRFLNESDALWKRVIVEFHGVNGGFDQTTSYMRNSGTWASIVKSCLELEHMSIDLDNLMERKVLSGNQTRFWTDYWIKNHGRLKNRFPRLYALETSKDCFVADRWVLEDGFGHAKWSWRRHPSGRASGELDLFRASALIHLNSPRDTEVGSEIQIGLAHEGKSGFS</sequence>